<proteinExistence type="predicted"/>
<dbReference type="Pfam" id="PF17891">
    <property type="entry name" value="FluMu_N"/>
    <property type="match status" value="1"/>
</dbReference>
<evidence type="ECO:0000313" key="3">
    <source>
        <dbReference type="EMBL" id="NYZ20043.1"/>
    </source>
</evidence>
<feature type="compositionally biased region" description="Low complexity" evidence="1">
    <location>
        <begin position="134"/>
        <end position="153"/>
    </location>
</feature>
<evidence type="ECO:0000256" key="1">
    <source>
        <dbReference type="SAM" id="MobiDB-lite"/>
    </source>
</evidence>
<feature type="region of interest" description="Disordered" evidence="1">
    <location>
        <begin position="65"/>
        <end position="180"/>
    </location>
</feature>
<accession>A0ABX2TA74</accession>
<comment type="caution">
    <text evidence="3">The sequence shown here is derived from an EMBL/GenBank/DDBJ whole genome shotgun (WGS) entry which is preliminary data.</text>
</comment>
<dbReference type="InterPro" id="IPR041227">
    <property type="entry name" value="FluMu_N"/>
</dbReference>
<dbReference type="Proteomes" id="UP000584642">
    <property type="component" value="Unassembled WGS sequence"/>
</dbReference>
<dbReference type="RefSeq" id="WP_180281810.1">
    <property type="nucleotide sequence ID" value="NZ_JABFDB010000005.1"/>
</dbReference>
<gene>
    <name evidence="3" type="ORF">HND93_09985</name>
</gene>
<feature type="compositionally biased region" description="Low complexity" evidence="1">
    <location>
        <begin position="111"/>
        <end position="124"/>
    </location>
</feature>
<dbReference type="EMBL" id="JABFDB010000005">
    <property type="protein sequence ID" value="NYZ20043.1"/>
    <property type="molecule type" value="Genomic_DNA"/>
</dbReference>
<keyword evidence="4" id="KW-1185">Reference proteome</keyword>
<evidence type="ECO:0000259" key="2">
    <source>
        <dbReference type="Pfam" id="PF17891"/>
    </source>
</evidence>
<dbReference type="SUPFAM" id="SSF160059">
    <property type="entry name" value="PriA/YqbF domain"/>
    <property type="match status" value="1"/>
</dbReference>
<evidence type="ECO:0000313" key="4">
    <source>
        <dbReference type="Proteomes" id="UP000584642"/>
    </source>
</evidence>
<feature type="domain" description="Mu-like prophage FluMu N-terminal" evidence="2">
    <location>
        <begin position="20"/>
        <end position="62"/>
    </location>
</feature>
<name>A0ABX2TA74_9PROT</name>
<organism evidence="3 4">
    <name type="scientific">Azospirillum oleiclasticum</name>
    <dbReference type="NCBI Taxonomy" id="2735135"/>
    <lineage>
        <taxon>Bacteria</taxon>
        <taxon>Pseudomonadati</taxon>
        <taxon>Pseudomonadota</taxon>
        <taxon>Alphaproteobacteria</taxon>
        <taxon>Rhodospirillales</taxon>
        <taxon>Azospirillaceae</taxon>
        <taxon>Azospirillum</taxon>
    </lineage>
</organism>
<sequence>MAALMDSPFMGRLRITARPAKGFRRAGVHHPASAVEHPPGTFTVAQVWRLGAERLLTVELLESPPATVAPDDGSAVAAGADTDPIDTGDTDTGAIVDGPRPNDPSRMVAETGTTDGAAATDAAAPPAPRGDGGAAAPHTTPADEAAGIEAGAGAKDGEAASKPAAPANRGRKPKAAAEDA</sequence>
<reference evidence="3 4" key="1">
    <citation type="submission" date="2020-05" db="EMBL/GenBank/DDBJ databases">
        <title>Azospirillum oleiclasticum sp. nov, a nitrogen-fixing and heavy crude oil-emulsifying bacterium isolated from the crude oil of Yumen Oilfield.</title>
        <authorList>
            <person name="Wu D."/>
            <person name="Cai M."/>
            <person name="Zhang X."/>
        </authorList>
    </citation>
    <scope>NUCLEOTIDE SEQUENCE [LARGE SCALE GENOMIC DNA]</scope>
    <source>
        <strain evidence="3 4">ROY-1-1-2</strain>
    </source>
</reference>
<protein>
    <recommendedName>
        <fullName evidence="2">Mu-like prophage FluMu N-terminal domain-containing protein</fullName>
    </recommendedName>
</protein>